<feature type="transmembrane region" description="Helical" evidence="1">
    <location>
        <begin position="297"/>
        <end position="320"/>
    </location>
</feature>
<gene>
    <name evidence="2" type="ORF">HBA18_08970</name>
</gene>
<keyword evidence="1" id="KW-0472">Membrane</keyword>
<feature type="transmembrane region" description="Helical" evidence="1">
    <location>
        <begin position="332"/>
        <end position="351"/>
    </location>
</feature>
<feature type="transmembrane region" description="Helical" evidence="1">
    <location>
        <begin position="147"/>
        <end position="177"/>
    </location>
</feature>
<feature type="transmembrane region" description="Helical" evidence="1">
    <location>
        <begin position="20"/>
        <end position="39"/>
    </location>
</feature>
<keyword evidence="1" id="KW-1133">Transmembrane helix</keyword>
<keyword evidence="1" id="KW-0812">Transmembrane</keyword>
<dbReference type="Proteomes" id="UP000501408">
    <property type="component" value="Chromosome 1"/>
</dbReference>
<sequence>MVYDYDYIRSLTDQYGVGNILLDMPNYIFICLLSVGFKYRYKIEWQYIIVFILTSSLPFVLNGIIFSPKYFPDQYRYWMLANNIRNFDFSNLGAALTVDSAAFLFSVIPVPTFFTISSLGFANRLLSLLLFVYLYKKSYLTKFSAWFLLLYPSFLLYSSLSLRDTLILCFMAVSIIFMMEKRILLLTLCLIVLLFIKPQNALLVLLVCFLYFVLNISQEGISFKKSAFVFIVCFCLLVSLFPLLAEPINYYRQAMYTEDGGLGNVEVINGIGQFVVSYFEGFLKFLFMPTPLSADSFLQLLQSFENITVFFILAFLYINAIKNNALRPYTNFWLLVLVLFCGIYGIVVFNFGTAARYRFPFIIITVLGMCYQRKLICQKNT</sequence>
<organism evidence="2 3">
    <name type="scientific">Salinivibrio costicola</name>
    <name type="common">Vibrio costicola</name>
    <dbReference type="NCBI Taxonomy" id="51367"/>
    <lineage>
        <taxon>Bacteria</taxon>
        <taxon>Pseudomonadati</taxon>
        <taxon>Pseudomonadota</taxon>
        <taxon>Gammaproteobacteria</taxon>
        <taxon>Vibrionales</taxon>
        <taxon>Vibrionaceae</taxon>
        <taxon>Salinivibrio</taxon>
    </lineage>
</organism>
<accession>A0ABX6K4T6</accession>
<reference evidence="2 3" key="1">
    <citation type="submission" date="2020-03" db="EMBL/GenBank/DDBJ databases">
        <title>Genome mining reveals the biosynthetic pathways of PHA and ectoines of the halophilic strain Salinivibrio costicola M318 isolated from fermented shrimp paste.</title>
        <authorList>
            <person name="Doan T.V."/>
            <person name="Tran L.T."/>
            <person name="Trieu T.A."/>
            <person name="Nguyen Q.V."/>
            <person name="Quach T.N."/>
            <person name="Phi T.Q."/>
            <person name="Kumar S."/>
        </authorList>
    </citation>
    <scope>NUCLEOTIDE SEQUENCE [LARGE SCALE GENOMIC DNA]</scope>
    <source>
        <strain evidence="2 3">M318</strain>
    </source>
</reference>
<proteinExistence type="predicted"/>
<evidence type="ECO:0000313" key="2">
    <source>
        <dbReference type="EMBL" id="QIR06484.1"/>
    </source>
</evidence>
<dbReference type="RefSeq" id="WP_167314611.1">
    <property type="nucleotide sequence ID" value="NZ_CP050266.1"/>
</dbReference>
<evidence type="ECO:0008006" key="4">
    <source>
        <dbReference type="Google" id="ProtNLM"/>
    </source>
</evidence>
<feature type="transmembrane region" description="Helical" evidence="1">
    <location>
        <begin position="45"/>
        <end position="66"/>
    </location>
</feature>
<dbReference type="EMBL" id="CP050266">
    <property type="protein sequence ID" value="QIR06484.1"/>
    <property type="molecule type" value="Genomic_DNA"/>
</dbReference>
<evidence type="ECO:0000313" key="3">
    <source>
        <dbReference type="Proteomes" id="UP000501408"/>
    </source>
</evidence>
<name>A0ABX6K4T6_SALCS</name>
<feature type="transmembrane region" description="Helical" evidence="1">
    <location>
        <begin position="226"/>
        <end position="245"/>
    </location>
</feature>
<evidence type="ECO:0000256" key="1">
    <source>
        <dbReference type="SAM" id="Phobius"/>
    </source>
</evidence>
<keyword evidence="3" id="KW-1185">Reference proteome</keyword>
<protein>
    <recommendedName>
        <fullName evidence="4">EpsG family protein</fullName>
    </recommendedName>
</protein>
<feature type="transmembrane region" description="Helical" evidence="1">
    <location>
        <begin position="183"/>
        <end position="214"/>
    </location>
</feature>